<evidence type="ECO:0000313" key="3">
    <source>
        <dbReference type="EMBL" id="MBB4071459.1"/>
    </source>
</evidence>
<proteinExistence type="predicted"/>
<dbReference type="InterPro" id="IPR025110">
    <property type="entry name" value="AMP-bd_C"/>
</dbReference>
<dbReference type="Pfam" id="PF00501">
    <property type="entry name" value="AMP-binding"/>
    <property type="match status" value="1"/>
</dbReference>
<dbReference type="InterPro" id="IPR000873">
    <property type="entry name" value="AMP-dep_synth/lig_dom"/>
</dbReference>
<dbReference type="SUPFAM" id="SSF56801">
    <property type="entry name" value="Acetyl-CoA synthetase-like"/>
    <property type="match status" value="1"/>
</dbReference>
<dbReference type="EC" id="6.2.1.26" evidence="3"/>
<keyword evidence="3" id="KW-0436">Ligase</keyword>
<dbReference type="EMBL" id="JACIFD010000006">
    <property type="protein sequence ID" value="MBB4071459.1"/>
    <property type="molecule type" value="Genomic_DNA"/>
</dbReference>
<organism evidence="3 4">
    <name type="scientific">Canibacter oris</name>
    <dbReference type="NCBI Taxonomy" id="1365628"/>
    <lineage>
        <taxon>Bacteria</taxon>
        <taxon>Bacillati</taxon>
        <taxon>Actinomycetota</taxon>
        <taxon>Actinomycetes</taxon>
        <taxon>Micrococcales</taxon>
        <taxon>Microbacteriaceae</taxon>
        <taxon>Canibacter</taxon>
    </lineage>
</organism>
<dbReference type="PROSITE" id="PS00455">
    <property type="entry name" value="AMP_BINDING"/>
    <property type="match status" value="1"/>
</dbReference>
<evidence type="ECO:0000313" key="4">
    <source>
        <dbReference type="Proteomes" id="UP000571183"/>
    </source>
</evidence>
<feature type="domain" description="AMP-binding enzyme C-terminal" evidence="2">
    <location>
        <begin position="303"/>
        <end position="369"/>
    </location>
</feature>
<dbReference type="Proteomes" id="UP000571183">
    <property type="component" value="Unassembled WGS sequence"/>
</dbReference>
<dbReference type="Gene3D" id="3.40.50.12780">
    <property type="entry name" value="N-terminal domain of ligase-like"/>
    <property type="match status" value="1"/>
</dbReference>
<comment type="caution">
    <text evidence="3">The sequence shown here is derived from an EMBL/GenBank/DDBJ whole genome shotgun (WGS) entry which is preliminary data.</text>
</comment>
<protein>
    <submittedName>
        <fullName evidence="3">O-succinylbenzoic acid--CoA ligase</fullName>
        <ecNumber evidence="3">6.2.1.26</ecNumber>
    </submittedName>
</protein>
<dbReference type="GO" id="GO:0008756">
    <property type="term" value="F:o-succinylbenzoate-CoA ligase activity"/>
    <property type="evidence" value="ECO:0007669"/>
    <property type="project" value="UniProtKB-EC"/>
</dbReference>
<name>A0A840DPI1_9MICO</name>
<dbReference type="PANTHER" id="PTHR43767">
    <property type="entry name" value="LONG-CHAIN-FATTY-ACID--COA LIGASE"/>
    <property type="match status" value="1"/>
</dbReference>
<reference evidence="3" key="1">
    <citation type="submission" date="2020-08" db="EMBL/GenBank/DDBJ databases">
        <title>Sequencing the genomes of 1000 actinobacteria strains.</title>
        <authorList>
            <person name="Klenk H.-P."/>
        </authorList>
    </citation>
    <scope>NUCLEOTIDE SEQUENCE [LARGE SCALE GENOMIC DNA]</scope>
    <source>
        <strain evidence="3">DSM 27064</strain>
    </source>
</reference>
<dbReference type="InterPro" id="IPR045851">
    <property type="entry name" value="AMP-bd_C_sf"/>
</dbReference>
<dbReference type="AlphaFoldDB" id="A0A840DPI1"/>
<feature type="domain" description="AMP-dependent synthetase/ligase" evidence="1">
    <location>
        <begin position="46"/>
        <end position="214"/>
    </location>
</feature>
<dbReference type="Pfam" id="PF13193">
    <property type="entry name" value="AMP-binding_C"/>
    <property type="match status" value="1"/>
</dbReference>
<evidence type="ECO:0000259" key="2">
    <source>
        <dbReference type="Pfam" id="PF13193"/>
    </source>
</evidence>
<dbReference type="InterPro" id="IPR042099">
    <property type="entry name" value="ANL_N_sf"/>
</dbReference>
<dbReference type="InterPro" id="IPR050237">
    <property type="entry name" value="ATP-dep_AMP-bd_enzyme"/>
</dbReference>
<dbReference type="InterPro" id="IPR020845">
    <property type="entry name" value="AMP-binding_CS"/>
</dbReference>
<accession>A0A840DPI1</accession>
<dbReference type="RefSeq" id="WP_246332225.1">
    <property type="nucleotide sequence ID" value="NZ_JACIFD010000006.1"/>
</dbReference>
<dbReference type="Gene3D" id="3.30.300.30">
    <property type="match status" value="1"/>
</dbReference>
<dbReference type="PANTHER" id="PTHR43767:SF1">
    <property type="entry name" value="NONRIBOSOMAL PEPTIDE SYNTHASE PES1 (EUROFUNG)-RELATED"/>
    <property type="match status" value="1"/>
</dbReference>
<sequence length="398" mass="41332">MKKVLQIPTADIALLYGALQDALADRAVLVPLSQGAAPLSAAELAQLRPETAVIIRTSGSSGYPKAVELSSAALLANAAAAHEALGGAGQWLVALPLEYMGGLGQVVRSIHSGIKPEFALDVDAATLLQRAAAMPHERRYLAVVPVQLQRLLRLAAADLAARETLAGLAAVLVGGGPVAVADRQLAWELGVNLVRTYGSTETAGGCVYDGVEIGDTLIRVRDGEVQLAGSNLALGYLGDPEATAAAFITDTAGTRWYRTGDSGNLLGGMLEITGRRDRVFISGGVNVALDRLTAVCEKMLPGSEVAAVAVADTQWGERAVLLQAAEAGSPENSMQLTELNAAIAAELGPAAKLLRIYTVSALPRLSNGKIDWVIATQLASQLLREEQVGAEGAQNAHE</sequence>
<gene>
    <name evidence="3" type="ORF">F5897_000763</name>
</gene>
<evidence type="ECO:0000259" key="1">
    <source>
        <dbReference type="Pfam" id="PF00501"/>
    </source>
</evidence>
<keyword evidence="4" id="KW-1185">Reference proteome</keyword>